<organism evidence="2 3">
    <name type="scientific">Streptomyces shaanxiensis</name>
    <dbReference type="NCBI Taxonomy" id="653357"/>
    <lineage>
        <taxon>Bacteria</taxon>
        <taxon>Bacillati</taxon>
        <taxon>Actinomycetota</taxon>
        <taxon>Actinomycetes</taxon>
        <taxon>Kitasatosporales</taxon>
        <taxon>Streptomycetaceae</taxon>
        <taxon>Streptomyces</taxon>
    </lineage>
</organism>
<keyword evidence="3" id="KW-1185">Reference proteome</keyword>
<accession>A0ABP7W3H0</accession>
<comment type="caution">
    <text evidence="2">The sequence shown here is derived from an EMBL/GenBank/DDBJ whole genome shotgun (WGS) entry which is preliminary data.</text>
</comment>
<feature type="region of interest" description="Disordered" evidence="1">
    <location>
        <begin position="1"/>
        <end position="22"/>
    </location>
</feature>
<dbReference type="Proteomes" id="UP001499984">
    <property type="component" value="Unassembled WGS sequence"/>
</dbReference>
<evidence type="ECO:0000313" key="3">
    <source>
        <dbReference type="Proteomes" id="UP001499984"/>
    </source>
</evidence>
<proteinExistence type="predicted"/>
<sequence length="89" mass="9698">MSPGGTLNLSQWSRASTPVGTSSHCWADGLVAAAIDVVLEPKAVTIRQTLSRSHLVRAPDLRRPPVHARRPRPIEAASMPILRRIALCR</sequence>
<protein>
    <submittedName>
        <fullName evidence="2">Uncharacterized protein</fullName>
    </submittedName>
</protein>
<reference evidence="3" key="1">
    <citation type="journal article" date="2019" name="Int. J. Syst. Evol. Microbiol.">
        <title>The Global Catalogue of Microorganisms (GCM) 10K type strain sequencing project: providing services to taxonomists for standard genome sequencing and annotation.</title>
        <authorList>
            <consortium name="The Broad Institute Genomics Platform"/>
            <consortium name="The Broad Institute Genome Sequencing Center for Infectious Disease"/>
            <person name="Wu L."/>
            <person name="Ma J."/>
        </authorList>
    </citation>
    <scope>NUCLEOTIDE SEQUENCE [LARGE SCALE GENOMIC DNA]</scope>
    <source>
        <strain evidence="3">JCM 16925</strain>
    </source>
</reference>
<dbReference type="EMBL" id="BAAAZY010000024">
    <property type="protein sequence ID" value="GAA4080150.1"/>
    <property type="molecule type" value="Genomic_DNA"/>
</dbReference>
<name>A0ABP7W3H0_9ACTN</name>
<evidence type="ECO:0000256" key="1">
    <source>
        <dbReference type="SAM" id="MobiDB-lite"/>
    </source>
</evidence>
<gene>
    <name evidence="2" type="ORF">GCM10022233_70410</name>
</gene>
<evidence type="ECO:0000313" key="2">
    <source>
        <dbReference type="EMBL" id="GAA4080150.1"/>
    </source>
</evidence>